<protein>
    <submittedName>
        <fullName evidence="3">MFS transporter</fullName>
    </submittedName>
</protein>
<sequence length="602" mass="64101">MAAKKSVFDNPVLSTKVKSANVKLVPEALLGYLVGPFCGLLANSLFGTYLVSYFRDTLFKTEIAAGNTGVEAFLTIFPMISAILIVLGNLLAGQIIERTKTKAGKARPYILLSAVVLAVISVVMFIQPLPDNTIFKMVWLVIAYNLFYAVAFPLYNTANSALIPVSTRNGKQRGLLASLANMAVLGGAGAGSIIFPQIIGALAASDSLGMDGLPASDGTIPRVPTANGYLIIFIVIGIVTFIGCLAQYYFTRERVTEESMVKTYESDKAKAVAEEEALEAKKAKGPSLKEQARAIFKDKFFMVTIIFYLLYQFSGSIKNAAMKSFTDAIYASADIGASGAMSILGIVGAVPMAVAIVFVAPLCNKFGKRPIVFIGMVIGVIGGVIAGIWYQNFIVAAIGIALKCLGSAPAGYMILAMIADCLDHMEAKNGFRCDGFGMSLYSAILIAAVPLATGIVSGLASIGSYGTVVAYIWIETGAYALCAITVLFFGVEKFLPEDNKKIIARQKAEAEAAGIEWIEPAERLRIEEEEADRIAEEARVAELKAKCEKKGLSFEEEEGKYQAKLAEKKAKAEAKAAAKAAKSGAPAATEEKPDDGSDAEQK</sequence>
<dbReference type="AlphaFoldDB" id="A0A9D1MKK4"/>
<feature type="transmembrane region" description="Helical" evidence="2">
    <location>
        <begin position="371"/>
        <end position="390"/>
    </location>
</feature>
<evidence type="ECO:0000256" key="2">
    <source>
        <dbReference type="SAM" id="Phobius"/>
    </source>
</evidence>
<dbReference type="GO" id="GO:0008643">
    <property type="term" value="P:carbohydrate transport"/>
    <property type="evidence" value="ECO:0007669"/>
    <property type="project" value="InterPro"/>
</dbReference>
<comment type="caution">
    <text evidence="3">The sequence shown here is derived from an EMBL/GenBank/DDBJ whole genome shotgun (WGS) entry which is preliminary data.</text>
</comment>
<reference evidence="3" key="1">
    <citation type="submission" date="2020-10" db="EMBL/GenBank/DDBJ databases">
        <authorList>
            <person name="Gilroy R."/>
        </authorList>
    </citation>
    <scope>NUCLEOTIDE SEQUENCE</scope>
    <source>
        <strain evidence="3">CHK195-12923</strain>
    </source>
</reference>
<organism evidence="3 4">
    <name type="scientific">Candidatus Coproplasma excrementigallinarum</name>
    <dbReference type="NCBI Taxonomy" id="2840747"/>
    <lineage>
        <taxon>Bacteria</taxon>
        <taxon>Bacillati</taxon>
        <taxon>Bacillota</taxon>
        <taxon>Clostridia</taxon>
        <taxon>Eubacteriales</taxon>
        <taxon>Candidatus Coproplasma</taxon>
    </lineage>
</organism>
<evidence type="ECO:0000313" key="3">
    <source>
        <dbReference type="EMBL" id="HIU61788.1"/>
    </source>
</evidence>
<gene>
    <name evidence="3" type="ORF">IAB69_03980</name>
</gene>
<dbReference type="Gene3D" id="1.20.1250.20">
    <property type="entry name" value="MFS general substrate transporter like domains"/>
    <property type="match status" value="2"/>
</dbReference>
<evidence type="ECO:0000256" key="1">
    <source>
        <dbReference type="SAM" id="MobiDB-lite"/>
    </source>
</evidence>
<feature type="compositionally biased region" description="Basic and acidic residues" evidence="1">
    <location>
        <begin position="589"/>
        <end position="602"/>
    </location>
</feature>
<feature type="region of interest" description="Disordered" evidence="1">
    <location>
        <begin position="576"/>
        <end position="602"/>
    </location>
</feature>
<dbReference type="SUPFAM" id="SSF103473">
    <property type="entry name" value="MFS general substrate transporter"/>
    <property type="match status" value="1"/>
</dbReference>
<accession>A0A9D1MKK4</accession>
<evidence type="ECO:0000313" key="4">
    <source>
        <dbReference type="Proteomes" id="UP000824110"/>
    </source>
</evidence>
<feature type="compositionally biased region" description="Low complexity" evidence="1">
    <location>
        <begin position="577"/>
        <end position="588"/>
    </location>
</feature>
<feature type="transmembrane region" description="Helical" evidence="2">
    <location>
        <begin position="300"/>
        <end position="317"/>
    </location>
</feature>
<name>A0A9D1MKK4_9FIRM</name>
<feature type="transmembrane region" description="Helical" evidence="2">
    <location>
        <begin position="179"/>
        <end position="204"/>
    </location>
</feature>
<dbReference type="Proteomes" id="UP000824110">
    <property type="component" value="Unassembled WGS sequence"/>
</dbReference>
<feature type="transmembrane region" description="Helical" evidence="2">
    <location>
        <begin position="108"/>
        <end position="126"/>
    </location>
</feature>
<feature type="transmembrane region" description="Helical" evidence="2">
    <location>
        <begin position="72"/>
        <end position="96"/>
    </location>
</feature>
<dbReference type="GO" id="GO:0015293">
    <property type="term" value="F:symporter activity"/>
    <property type="evidence" value="ECO:0007669"/>
    <property type="project" value="InterPro"/>
</dbReference>
<feature type="transmembrane region" description="Helical" evidence="2">
    <location>
        <begin position="396"/>
        <end position="419"/>
    </location>
</feature>
<keyword evidence="2" id="KW-0472">Membrane</keyword>
<dbReference type="PANTHER" id="PTHR11328">
    <property type="entry name" value="MAJOR FACILITATOR SUPERFAMILY DOMAIN-CONTAINING PROTEIN"/>
    <property type="match status" value="1"/>
</dbReference>
<feature type="transmembrane region" description="Helical" evidence="2">
    <location>
        <begin position="337"/>
        <end position="359"/>
    </location>
</feature>
<dbReference type="InterPro" id="IPR039672">
    <property type="entry name" value="MFS_2"/>
</dbReference>
<feature type="transmembrane region" description="Helical" evidence="2">
    <location>
        <begin position="440"/>
        <end position="462"/>
    </location>
</feature>
<reference evidence="3" key="2">
    <citation type="journal article" date="2021" name="PeerJ">
        <title>Extensive microbial diversity within the chicken gut microbiome revealed by metagenomics and culture.</title>
        <authorList>
            <person name="Gilroy R."/>
            <person name="Ravi A."/>
            <person name="Getino M."/>
            <person name="Pursley I."/>
            <person name="Horton D.L."/>
            <person name="Alikhan N.F."/>
            <person name="Baker D."/>
            <person name="Gharbi K."/>
            <person name="Hall N."/>
            <person name="Watson M."/>
            <person name="Adriaenssens E.M."/>
            <person name="Foster-Nyarko E."/>
            <person name="Jarju S."/>
            <person name="Secka A."/>
            <person name="Antonio M."/>
            <person name="Oren A."/>
            <person name="Chaudhuri R.R."/>
            <person name="La Ragione R."/>
            <person name="Hildebrand F."/>
            <person name="Pallen M.J."/>
        </authorList>
    </citation>
    <scope>NUCLEOTIDE SEQUENCE</scope>
    <source>
        <strain evidence="3">CHK195-12923</strain>
    </source>
</reference>
<dbReference type="Pfam" id="PF13347">
    <property type="entry name" value="MFS_2"/>
    <property type="match status" value="1"/>
</dbReference>
<feature type="transmembrane region" description="Helical" evidence="2">
    <location>
        <begin position="138"/>
        <end position="158"/>
    </location>
</feature>
<dbReference type="GO" id="GO:0005886">
    <property type="term" value="C:plasma membrane"/>
    <property type="evidence" value="ECO:0007669"/>
    <property type="project" value="TreeGrafter"/>
</dbReference>
<feature type="transmembrane region" description="Helical" evidence="2">
    <location>
        <begin position="468"/>
        <end position="491"/>
    </location>
</feature>
<keyword evidence="2" id="KW-0812">Transmembrane</keyword>
<dbReference type="EMBL" id="DVNE01000039">
    <property type="protein sequence ID" value="HIU61788.1"/>
    <property type="molecule type" value="Genomic_DNA"/>
</dbReference>
<dbReference type="PANTHER" id="PTHR11328:SF24">
    <property type="entry name" value="MAJOR FACILITATOR SUPERFAMILY (MFS) PROFILE DOMAIN-CONTAINING PROTEIN"/>
    <property type="match status" value="1"/>
</dbReference>
<proteinExistence type="predicted"/>
<keyword evidence="2" id="KW-1133">Transmembrane helix</keyword>
<feature type="transmembrane region" description="Helical" evidence="2">
    <location>
        <begin position="229"/>
        <end position="250"/>
    </location>
</feature>
<dbReference type="InterPro" id="IPR036259">
    <property type="entry name" value="MFS_trans_sf"/>
</dbReference>
<feature type="transmembrane region" description="Helical" evidence="2">
    <location>
        <begin position="29"/>
        <end position="52"/>
    </location>
</feature>